<dbReference type="AlphaFoldDB" id="A0AAE3MI30"/>
<feature type="chain" id="PRO_5042193182" evidence="1">
    <location>
        <begin position="24"/>
        <end position="268"/>
    </location>
</feature>
<dbReference type="InterPro" id="IPR025491">
    <property type="entry name" value="DUF4382"/>
</dbReference>
<protein>
    <submittedName>
        <fullName evidence="3">DUF4382 domain-containing protein</fullName>
    </submittedName>
</protein>
<keyword evidence="1" id="KW-0732">Signal</keyword>
<dbReference type="RefSeq" id="WP_301202581.1">
    <property type="nucleotide sequence ID" value="NZ_JAPDPI010000082.1"/>
</dbReference>
<organism evidence="3 4">
    <name type="scientific">Plebeiibacterium marinum</name>
    <dbReference type="NCBI Taxonomy" id="2992111"/>
    <lineage>
        <taxon>Bacteria</taxon>
        <taxon>Pseudomonadati</taxon>
        <taxon>Bacteroidota</taxon>
        <taxon>Bacteroidia</taxon>
        <taxon>Marinilabiliales</taxon>
        <taxon>Marinilabiliaceae</taxon>
        <taxon>Plebeiibacterium</taxon>
    </lineage>
</organism>
<evidence type="ECO:0000256" key="1">
    <source>
        <dbReference type="SAM" id="SignalP"/>
    </source>
</evidence>
<feature type="signal peptide" evidence="1">
    <location>
        <begin position="1"/>
        <end position="23"/>
    </location>
</feature>
<comment type="caution">
    <text evidence="3">The sequence shown here is derived from an EMBL/GenBank/DDBJ whole genome shotgun (WGS) entry which is preliminary data.</text>
</comment>
<evidence type="ECO:0000313" key="4">
    <source>
        <dbReference type="Proteomes" id="UP001207408"/>
    </source>
</evidence>
<gene>
    <name evidence="3" type="ORF">OM074_20625</name>
</gene>
<sequence>MKKFIFSFLVLGALIGFSSCSNDEVEGNAKFSLRLTDAPGDFEEVLIDVQEVKVHFQAEGEEDGEWVTLSGVNAQVYNLLDFTNGVDVLLAETEMPVGLISQIRLVLGDNNQVKVNGEYYDIKTPSAQQSGLKLNVHAELVAGVTYRMWLDFDAGRSIVKKGNGGFSLKPVIRTFTEATSGAITGVVDPVEVAPYVGAVTSENDTIGTYADPETGYFLIRALAAGDYKVVFLPGDESGYLKKEVEGVVVTTGTVTDMETVEIEAVVVE</sequence>
<feature type="domain" description="DUF4382" evidence="2">
    <location>
        <begin position="29"/>
        <end position="170"/>
    </location>
</feature>
<dbReference type="Proteomes" id="UP001207408">
    <property type="component" value="Unassembled WGS sequence"/>
</dbReference>
<keyword evidence="4" id="KW-1185">Reference proteome</keyword>
<proteinExistence type="predicted"/>
<dbReference type="EMBL" id="JAPDPI010000082">
    <property type="protein sequence ID" value="MCW3808041.1"/>
    <property type="molecule type" value="Genomic_DNA"/>
</dbReference>
<reference evidence="3" key="1">
    <citation type="submission" date="2022-10" db="EMBL/GenBank/DDBJ databases">
        <authorList>
            <person name="Yu W.X."/>
        </authorList>
    </citation>
    <scope>NUCLEOTIDE SEQUENCE</scope>
    <source>
        <strain evidence="3">D04</strain>
    </source>
</reference>
<evidence type="ECO:0000259" key="2">
    <source>
        <dbReference type="Pfam" id="PF14321"/>
    </source>
</evidence>
<name>A0AAE3MI30_9BACT</name>
<dbReference type="Pfam" id="PF14321">
    <property type="entry name" value="DUF4382"/>
    <property type="match status" value="1"/>
</dbReference>
<evidence type="ECO:0000313" key="3">
    <source>
        <dbReference type="EMBL" id="MCW3808041.1"/>
    </source>
</evidence>
<accession>A0AAE3MI30</accession>
<dbReference type="PROSITE" id="PS51257">
    <property type="entry name" value="PROKAR_LIPOPROTEIN"/>
    <property type="match status" value="1"/>
</dbReference>